<gene>
    <name evidence="5" type="ORF">IHE44_0009104</name>
    <name evidence="4" type="ORF">IHE44_006788</name>
</gene>
<proteinExistence type="predicted"/>
<comment type="caution">
    <text evidence="4">The sequence shown here is derived from an EMBL/GenBank/DDBJ whole genome shotgun (WGS) entry which is preliminary data.</text>
</comment>
<reference evidence="4" key="1">
    <citation type="submission" date="2020-10" db="EMBL/GenBank/DDBJ databases">
        <title>Feather gene expression reveals the developmental basis of iridescence in African starlings.</title>
        <authorList>
            <person name="Rubenstein D.R."/>
        </authorList>
    </citation>
    <scope>NUCLEOTIDE SEQUENCE</scope>
    <source>
        <strain evidence="4">SS15</strain>
        <tissue evidence="4">Liver</tissue>
    </source>
</reference>
<accession>A0A835NYC2</accession>
<reference evidence="5" key="3">
    <citation type="submission" date="2022-01" db="EMBL/GenBank/DDBJ databases">
        <authorList>
            <person name="Rubenstein D.R."/>
        </authorList>
    </citation>
    <scope>NUCLEOTIDE SEQUENCE</scope>
    <source>
        <strain evidence="5">SS15</strain>
        <tissue evidence="5">Liver</tissue>
    </source>
</reference>
<dbReference type="CDD" id="cd00176">
    <property type="entry name" value="SPEC"/>
    <property type="match status" value="1"/>
</dbReference>
<dbReference type="InterPro" id="IPR002017">
    <property type="entry name" value="Spectrin_repeat"/>
</dbReference>
<evidence type="ECO:0000256" key="3">
    <source>
        <dbReference type="SAM" id="Coils"/>
    </source>
</evidence>
<dbReference type="EMBL" id="JADDUC010000025">
    <property type="protein sequence ID" value="KAG0124039.1"/>
    <property type="molecule type" value="Genomic_DNA"/>
</dbReference>
<dbReference type="InterPro" id="IPR018159">
    <property type="entry name" value="Spectrin/alpha-actinin"/>
</dbReference>
<feature type="coiled-coil region" evidence="3">
    <location>
        <begin position="21"/>
        <end position="48"/>
    </location>
</feature>
<dbReference type="PANTHER" id="PTHR11915">
    <property type="entry name" value="SPECTRIN/FILAMIN RELATED CYTOSKELETAL PROTEIN"/>
    <property type="match status" value="1"/>
</dbReference>
<dbReference type="SUPFAM" id="SSF46966">
    <property type="entry name" value="Spectrin repeat"/>
    <property type="match status" value="2"/>
</dbReference>
<sequence>MLQAESWVRGKLRDLKDGCDLQDWEEVAQTLQRDMKDFENTLIKLNQMGEQLMWRSSPSAEAVRRQLLALQDQWQLLKQTAASQSKALGGLRSLQDFNRKAEQLEAWIKHKEEKPSLAALLQESPDKIQLTRRILDLKQEEQQFQSLHKELNSLAQKLEKQGKSESRNISARRKHLNKMWLRLQGTLKEHHEALQLALEVASFLQQADILLGAIHAKQSSICSTGKPGEGEPCQDRDVRDIASQVMMLDVTVSQLLNLQPSLAARVTSKHRDVKESWAQLQQALRYQKMC</sequence>
<dbReference type="Proteomes" id="UP000618051">
    <property type="component" value="Unassembled WGS sequence"/>
</dbReference>
<dbReference type="EMBL" id="JADDUC020000003">
    <property type="protein sequence ID" value="KAI1240668.1"/>
    <property type="molecule type" value="Genomic_DNA"/>
</dbReference>
<evidence type="ECO:0000313" key="6">
    <source>
        <dbReference type="Proteomes" id="UP000618051"/>
    </source>
</evidence>
<organism evidence="4">
    <name type="scientific">Lamprotornis superbus</name>
    <dbReference type="NCBI Taxonomy" id="245042"/>
    <lineage>
        <taxon>Eukaryota</taxon>
        <taxon>Metazoa</taxon>
        <taxon>Chordata</taxon>
        <taxon>Craniata</taxon>
        <taxon>Vertebrata</taxon>
        <taxon>Euteleostomi</taxon>
        <taxon>Archelosauria</taxon>
        <taxon>Archosauria</taxon>
        <taxon>Dinosauria</taxon>
        <taxon>Saurischia</taxon>
        <taxon>Theropoda</taxon>
        <taxon>Coelurosauria</taxon>
        <taxon>Aves</taxon>
        <taxon>Neognathae</taxon>
        <taxon>Neoaves</taxon>
        <taxon>Telluraves</taxon>
        <taxon>Australaves</taxon>
        <taxon>Passeriformes</taxon>
        <taxon>Sturnidae</taxon>
        <taxon>Lamprotornis</taxon>
    </lineage>
</organism>
<dbReference type="SMART" id="SM00150">
    <property type="entry name" value="SPEC"/>
    <property type="match status" value="2"/>
</dbReference>
<keyword evidence="1" id="KW-0677">Repeat</keyword>
<dbReference type="GO" id="GO:0003779">
    <property type="term" value="F:actin binding"/>
    <property type="evidence" value="ECO:0007669"/>
    <property type="project" value="UniProtKB-KW"/>
</dbReference>
<dbReference type="OrthoDB" id="430364at2759"/>
<evidence type="ECO:0000256" key="1">
    <source>
        <dbReference type="ARBA" id="ARBA00022737"/>
    </source>
</evidence>
<evidence type="ECO:0000313" key="4">
    <source>
        <dbReference type="EMBL" id="KAG0124039.1"/>
    </source>
</evidence>
<evidence type="ECO:0000256" key="2">
    <source>
        <dbReference type="ARBA" id="ARBA00023203"/>
    </source>
</evidence>
<dbReference type="Pfam" id="PF00435">
    <property type="entry name" value="Spectrin"/>
    <property type="match status" value="2"/>
</dbReference>
<dbReference type="Gene3D" id="1.20.58.60">
    <property type="match status" value="1"/>
</dbReference>
<protein>
    <submittedName>
        <fullName evidence="4">Uncharacterized protein</fullName>
    </submittedName>
</protein>
<dbReference type="AlphaFoldDB" id="A0A835NYC2"/>
<evidence type="ECO:0000313" key="5">
    <source>
        <dbReference type="EMBL" id="KAI1240668.1"/>
    </source>
</evidence>
<keyword evidence="2" id="KW-0009">Actin-binding</keyword>
<reference evidence="5 6" key="2">
    <citation type="journal article" date="2021" name="J. Hered.">
        <title>Feather Gene Expression Elucidates the Developmental Basis of Plumage Iridescence in African Starlings.</title>
        <authorList>
            <person name="Rubenstein D.R."/>
            <person name="Corvelo A."/>
            <person name="MacManes M.D."/>
            <person name="Maia R."/>
            <person name="Narzisi G."/>
            <person name="Rousaki A."/>
            <person name="Vandenabeele P."/>
            <person name="Shawkey M.D."/>
            <person name="Solomon J."/>
        </authorList>
    </citation>
    <scope>NUCLEOTIDE SEQUENCE [LARGE SCALE GENOMIC DNA]</scope>
    <source>
        <strain evidence="5">SS15</strain>
    </source>
</reference>
<name>A0A835NYC2_9PASS</name>
<keyword evidence="6" id="KW-1185">Reference proteome</keyword>
<keyword evidence="3" id="KW-0175">Coiled coil</keyword>
<feature type="coiled-coil region" evidence="3">
    <location>
        <begin position="94"/>
        <end position="161"/>
    </location>
</feature>